<dbReference type="EMBL" id="RBWW01000004">
    <property type="protein sequence ID" value="RKS75170.1"/>
    <property type="molecule type" value="Genomic_DNA"/>
</dbReference>
<dbReference type="AlphaFoldDB" id="A0A495QQB6"/>
<accession>A0A495QQB6</accession>
<dbReference type="Proteomes" id="UP000268233">
    <property type="component" value="Unassembled WGS sequence"/>
</dbReference>
<name>A0A495QQB6_9EURY</name>
<gene>
    <name evidence="1" type="ORF">BDK61_4714</name>
</gene>
<organism evidence="1 2">
    <name type="scientific">Haloarcula quadrata</name>
    <dbReference type="NCBI Taxonomy" id="182779"/>
    <lineage>
        <taxon>Archaea</taxon>
        <taxon>Methanobacteriati</taxon>
        <taxon>Methanobacteriota</taxon>
        <taxon>Stenosarchaea group</taxon>
        <taxon>Halobacteria</taxon>
        <taxon>Halobacteriales</taxon>
        <taxon>Haloarculaceae</taxon>
        <taxon>Haloarcula</taxon>
    </lineage>
</organism>
<protein>
    <submittedName>
        <fullName evidence="1">Uncharacterized protein</fullName>
    </submittedName>
</protein>
<proteinExistence type="predicted"/>
<reference evidence="1 2" key="1">
    <citation type="submission" date="2018-10" db="EMBL/GenBank/DDBJ databases">
        <title>Genomic Encyclopedia of Archaeal and Bacterial Type Strains, Phase II (KMG-II): from individual species to whole genera.</title>
        <authorList>
            <person name="Goeker M."/>
        </authorList>
    </citation>
    <scope>NUCLEOTIDE SEQUENCE [LARGE SCALE GENOMIC DNA]</scope>
    <source>
        <strain evidence="1 2">DSM 11927</strain>
    </source>
</reference>
<sequence length="90" mass="10066">MEQAMIGIERLLQTAPIGSLSGNYRTNYGLVESGCRLVISGEMEQAMIGIERLLQTAPIRSLSGNYRTNHYPLRIDFRLVISGVDTHRNT</sequence>
<comment type="caution">
    <text evidence="1">The sequence shown here is derived from an EMBL/GenBank/DDBJ whole genome shotgun (WGS) entry which is preliminary data.</text>
</comment>
<keyword evidence="2" id="KW-1185">Reference proteome</keyword>
<evidence type="ECO:0000313" key="2">
    <source>
        <dbReference type="Proteomes" id="UP000268233"/>
    </source>
</evidence>
<evidence type="ECO:0000313" key="1">
    <source>
        <dbReference type="EMBL" id="RKS75170.1"/>
    </source>
</evidence>